<name>A0A2P6MET1_ALKUR</name>
<keyword evidence="2" id="KW-1185">Reference proteome</keyword>
<dbReference type="InterPro" id="IPR009394">
    <property type="entry name" value="MmcB-like"/>
</dbReference>
<gene>
    <name evidence="1" type="ORF">C6I21_12935</name>
</gene>
<reference evidence="1 2" key="1">
    <citation type="submission" date="2018-03" db="EMBL/GenBank/DDBJ databases">
        <title>Bacillus urumqiensis sp. nov., a moderately haloalkaliphilic bacterium isolated from a salt lake.</title>
        <authorList>
            <person name="Zhao B."/>
            <person name="Liao Z."/>
        </authorList>
    </citation>
    <scope>NUCLEOTIDE SEQUENCE [LARGE SCALE GENOMIC DNA]</scope>
    <source>
        <strain evidence="1 2">BZ-SZ-XJ18</strain>
    </source>
</reference>
<proteinExistence type="predicted"/>
<protein>
    <submittedName>
        <fullName evidence="1">Uncharacterized protein</fullName>
    </submittedName>
</protein>
<dbReference type="Proteomes" id="UP000243650">
    <property type="component" value="Unassembled WGS sequence"/>
</dbReference>
<dbReference type="Pfam" id="PF06319">
    <property type="entry name" value="MmcB-like"/>
    <property type="match status" value="1"/>
</dbReference>
<evidence type="ECO:0000313" key="1">
    <source>
        <dbReference type="EMBL" id="PRO64809.1"/>
    </source>
</evidence>
<accession>A0A2P6MET1</accession>
<comment type="caution">
    <text evidence="1">The sequence shown here is derived from an EMBL/GenBank/DDBJ whole genome shotgun (WGS) entry which is preliminary data.</text>
</comment>
<dbReference type="EMBL" id="PVNS01000012">
    <property type="protein sequence ID" value="PRO64809.1"/>
    <property type="molecule type" value="Genomic_DNA"/>
</dbReference>
<dbReference type="OrthoDB" id="2828561at2"/>
<dbReference type="AlphaFoldDB" id="A0A2P6MET1"/>
<sequence>MEKHTHQFLKKQAVYWLKKKMTDLCAAEVKLFIKRKKRTADAVGINMKRKEVRIIEVKTSRSDFLRDDVLFDKNGYHTACHYAYLLTPEGMLQKDELPAGYGLLEADISGEITVVRSPVKNKAASLKLETLIKRTGRAATNAYLFQEETRLSKDRTDNMYEKDPIAFLQRLTCQHCRKRDTYLSADGADTAVCRFCSKEIAIKHARPYTISTYNEDFLETLQKCREDAHLPVSPG</sequence>
<dbReference type="RefSeq" id="WP_105959904.1">
    <property type="nucleotide sequence ID" value="NZ_PVNS01000012.1"/>
</dbReference>
<evidence type="ECO:0000313" key="2">
    <source>
        <dbReference type="Proteomes" id="UP000243650"/>
    </source>
</evidence>
<organism evidence="1 2">
    <name type="scientific">Alkalicoccus urumqiensis</name>
    <name type="common">Bacillus urumqiensis</name>
    <dbReference type="NCBI Taxonomy" id="1548213"/>
    <lineage>
        <taxon>Bacteria</taxon>
        <taxon>Bacillati</taxon>
        <taxon>Bacillota</taxon>
        <taxon>Bacilli</taxon>
        <taxon>Bacillales</taxon>
        <taxon>Bacillaceae</taxon>
        <taxon>Alkalicoccus</taxon>
    </lineage>
</organism>